<dbReference type="NCBIfam" id="TIGR02428">
    <property type="entry name" value="pcaJ_scoB_fam"/>
    <property type="match status" value="1"/>
</dbReference>
<accession>A0A381N7R5</accession>
<dbReference type="PANTHER" id="PTHR13707">
    <property type="entry name" value="KETOACID-COENZYME A TRANSFERASE"/>
    <property type="match status" value="1"/>
</dbReference>
<dbReference type="InterPro" id="IPR012791">
    <property type="entry name" value="3-oxoacid_CoA-transf_B"/>
</dbReference>
<evidence type="ECO:0008006" key="3">
    <source>
        <dbReference type="Google" id="ProtNLM"/>
    </source>
</evidence>
<reference evidence="2" key="1">
    <citation type="submission" date="2018-05" db="EMBL/GenBank/DDBJ databases">
        <authorList>
            <person name="Lanie J.A."/>
            <person name="Ng W.-L."/>
            <person name="Kazmierczak K.M."/>
            <person name="Andrzejewski T.M."/>
            <person name="Davidsen T.M."/>
            <person name="Wayne K.J."/>
            <person name="Tettelin H."/>
            <person name="Glass J.I."/>
            <person name="Rusch D."/>
            <person name="Podicherti R."/>
            <person name="Tsui H.-C.T."/>
            <person name="Winkler M.E."/>
        </authorList>
    </citation>
    <scope>NUCLEOTIDE SEQUENCE</scope>
</reference>
<dbReference type="AlphaFoldDB" id="A0A381N7R5"/>
<protein>
    <recommendedName>
        <fullName evidence="3">Succinyl-CoA--3-ketoacid-CoA transferase</fullName>
    </recommendedName>
</protein>
<gene>
    <name evidence="2" type="ORF">METZ01_LOCUS3530</name>
</gene>
<dbReference type="PANTHER" id="PTHR13707:SF60">
    <property type="entry name" value="ACETATE COA-TRANSFERASE SUBUNIT ALPHA"/>
    <property type="match status" value="1"/>
</dbReference>
<dbReference type="Pfam" id="PF01144">
    <property type="entry name" value="CoA_trans"/>
    <property type="match status" value="1"/>
</dbReference>
<dbReference type="EMBL" id="UINC01000183">
    <property type="protein sequence ID" value="SUZ50676.1"/>
    <property type="molecule type" value="Genomic_DNA"/>
</dbReference>
<dbReference type="SMART" id="SM00882">
    <property type="entry name" value="CoA_trans"/>
    <property type="match status" value="1"/>
</dbReference>
<dbReference type="GO" id="GO:0008410">
    <property type="term" value="F:CoA-transferase activity"/>
    <property type="evidence" value="ECO:0007669"/>
    <property type="project" value="InterPro"/>
</dbReference>
<evidence type="ECO:0000256" key="1">
    <source>
        <dbReference type="ARBA" id="ARBA00022679"/>
    </source>
</evidence>
<name>A0A381N7R5_9ZZZZ</name>
<proteinExistence type="predicted"/>
<evidence type="ECO:0000313" key="2">
    <source>
        <dbReference type="EMBL" id="SUZ50676.1"/>
    </source>
</evidence>
<dbReference type="SUPFAM" id="SSF100950">
    <property type="entry name" value="NagB/RpiA/CoA transferase-like"/>
    <property type="match status" value="1"/>
</dbReference>
<sequence length="220" mass="23805">MLDRLPREVIAMRVARELKDGDIVNLGLGIPSLCSQYVPEGRTILYHSESGVLNYGPMAEQGEEDDDLINASGQFLEPTPGMSFFHSADAFGMIRGGHIDVTVLGALQVSEKGDLSNWMLPSRGIGNVGGAMDLAVGAKRVIVAMEHKGRHGEPKVVSECSFPLTSPTCVSLIVTDIAVISVEQEGLILRETAPGWRLEDIQNETEPELIPANDLKEIEI</sequence>
<dbReference type="InterPro" id="IPR037171">
    <property type="entry name" value="NagB/RpiA_transferase-like"/>
</dbReference>
<dbReference type="Gene3D" id="3.40.1080.10">
    <property type="entry name" value="Glutaconate Coenzyme A-transferase"/>
    <property type="match status" value="1"/>
</dbReference>
<organism evidence="2">
    <name type="scientific">marine metagenome</name>
    <dbReference type="NCBI Taxonomy" id="408172"/>
    <lineage>
        <taxon>unclassified sequences</taxon>
        <taxon>metagenomes</taxon>
        <taxon>ecological metagenomes</taxon>
    </lineage>
</organism>
<dbReference type="InterPro" id="IPR004165">
    <property type="entry name" value="CoA_trans_fam_I"/>
</dbReference>
<keyword evidence="1" id="KW-0808">Transferase</keyword>